<name>A0AA89AGL8_9ASTE</name>
<reference evidence="5" key="1">
    <citation type="submission" date="2022-12" db="EMBL/GenBank/DDBJ databases">
        <title>Draft genome assemblies for two species of Escallonia (Escalloniales).</title>
        <authorList>
            <person name="Chanderbali A."/>
            <person name="Dervinis C."/>
            <person name="Anghel I."/>
            <person name="Soltis D."/>
            <person name="Soltis P."/>
            <person name="Zapata F."/>
        </authorList>
    </citation>
    <scope>NUCLEOTIDE SEQUENCE</scope>
    <source>
        <strain evidence="5">UCBG64.0493</strain>
        <tissue evidence="5">Leaf</tissue>
    </source>
</reference>
<evidence type="ECO:0000256" key="2">
    <source>
        <dbReference type="ARBA" id="ARBA00022679"/>
    </source>
</evidence>
<evidence type="ECO:0000256" key="3">
    <source>
        <dbReference type="ARBA" id="ARBA00022695"/>
    </source>
</evidence>
<evidence type="ECO:0000256" key="4">
    <source>
        <dbReference type="ARBA" id="ARBA00023163"/>
    </source>
</evidence>
<proteinExistence type="predicted"/>
<keyword evidence="3" id="KW-0548">Nucleotidyltransferase</keyword>
<gene>
    <name evidence="5" type="ORF">RJ639_019104</name>
</gene>
<comment type="caution">
    <text evidence="5">The sequence shown here is derived from an EMBL/GenBank/DDBJ whole genome shotgun (WGS) entry which is preliminary data.</text>
</comment>
<protein>
    <submittedName>
        <fullName evidence="5">Uncharacterized protein</fullName>
    </submittedName>
</protein>
<dbReference type="InterPro" id="IPR050254">
    <property type="entry name" value="RNA_pol_beta''_euk"/>
</dbReference>
<dbReference type="PANTHER" id="PTHR34995:SF1">
    <property type="entry name" value="DNA-DIRECTED RNA POLYMERASE SUBUNIT BETA"/>
    <property type="match status" value="1"/>
</dbReference>
<dbReference type="GO" id="GO:0016779">
    <property type="term" value="F:nucleotidyltransferase activity"/>
    <property type="evidence" value="ECO:0007669"/>
    <property type="project" value="UniProtKB-KW"/>
</dbReference>
<keyword evidence="2" id="KW-0808">Transferase</keyword>
<keyword evidence="4" id="KW-0804">Transcription</keyword>
<evidence type="ECO:0000256" key="1">
    <source>
        <dbReference type="ARBA" id="ARBA00022478"/>
    </source>
</evidence>
<keyword evidence="1" id="KW-0240">DNA-directed RNA polymerase</keyword>
<dbReference type="Proteomes" id="UP001188597">
    <property type="component" value="Unassembled WGS sequence"/>
</dbReference>
<accession>A0AA89AGL8</accession>
<evidence type="ECO:0000313" key="5">
    <source>
        <dbReference type="EMBL" id="KAK3002939.1"/>
    </source>
</evidence>
<organism evidence="5 6">
    <name type="scientific">Escallonia herrerae</name>
    <dbReference type="NCBI Taxonomy" id="1293975"/>
    <lineage>
        <taxon>Eukaryota</taxon>
        <taxon>Viridiplantae</taxon>
        <taxon>Streptophyta</taxon>
        <taxon>Embryophyta</taxon>
        <taxon>Tracheophyta</taxon>
        <taxon>Spermatophyta</taxon>
        <taxon>Magnoliopsida</taxon>
        <taxon>eudicotyledons</taxon>
        <taxon>Gunneridae</taxon>
        <taxon>Pentapetalae</taxon>
        <taxon>asterids</taxon>
        <taxon>campanulids</taxon>
        <taxon>Escalloniales</taxon>
        <taxon>Escalloniaceae</taxon>
        <taxon>Escallonia</taxon>
    </lineage>
</organism>
<sequence>MLDISWAVFLKVHATLLLEIKIFGLDFNTLWIFYLCYGQSPTHSNLVKLGEAVNLLKSTELTLRTLRTSGILIGATADYVEAPSNGKLKFNKDKVHVTRTHHRRPDFLCSIDLYVNVESEDILCNNLNKLLLRFARKHLMCFKKKVRKHIYSDSKGKWTRIPLYIMHLNLYMVMLISYQKQVKNGHYEESLADPA</sequence>
<keyword evidence="6" id="KW-1185">Reference proteome</keyword>
<dbReference type="GO" id="GO:0000428">
    <property type="term" value="C:DNA-directed RNA polymerase complex"/>
    <property type="evidence" value="ECO:0007669"/>
    <property type="project" value="UniProtKB-KW"/>
</dbReference>
<dbReference type="PANTHER" id="PTHR34995">
    <property type="entry name" value="DNA-DIRECTED RNA POLYMERASE SUBUNIT BETA"/>
    <property type="match status" value="1"/>
</dbReference>
<evidence type="ECO:0000313" key="6">
    <source>
        <dbReference type="Proteomes" id="UP001188597"/>
    </source>
</evidence>
<dbReference type="AlphaFoldDB" id="A0AA89AGL8"/>
<dbReference type="EMBL" id="JAVXUP010002502">
    <property type="protein sequence ID" value="KAK3002939.1"/>
    <property type="molecule type" value="Genomic_DNA"/>
</dbReference>